<name>A0A5C2S6A4_9APHY</name>
<organism evidence="2 3">
    <name type="scientific">Lentinus tigrinus ALCF2SS1-6</name>
    <dbReference type="NCBI Taxonomy" id="1328759"/>
    <lineage>
        <taxon>Eukaryota</taxon>
        <taxon>Fungi</taxon>
        <taxon>Dikarya</taxon>
        <taxon>Basidiomycota</taxon>
        <taxon>Agaricomycotina</taxon>
        <taxon>Agaricomycetes</taxon>
        <taxon>Polyporales</taxon>
        <taxon>Polyporaceae</taxon>
        <taxon>Lentinus</taxon>
    </lineage>
</organism>
<sequence length="156" mass="15939">MLFTLTTVALALAGTVHANPVARSTLTASVDSVSASKDIPVVSLDLGSVSPHGNVTVGTAGVHTSSADAIYPATIFVCRALGCGSCTGYDLSIQPHNTCLGPGFNFVSAYINQPSNQGLPYGVYTGPTGCGSFAQIPQVNTCYDASNYIGADFKLT</sequence>
<evidence type="ECO:0000256" key="1">
    <source>
        <dbReference type="SAM" id="SignalP"/>
    </source>
</evidence>
<reference evidence="2" key="1">
    <citation type="journal article" date="2018" name="Genome Biol. Evol.">
        <title>Genomics and development of Lentinus tigrinus, a white-rot wood-decaying mushroom with dimorphic fruiting bodies.</title>
        <authorList>
            <person name="Wu B."/>
            <person name="Xu Z."/>
            <person name="Knudson A."/>
            <person name="Carlson A."/>
            <person name="Chen N."/>
            <person name="Kovaka S."/>
            <person name="LaButti K."/>
            <person name="Lipzen A."/>
            <person name="Pennachio C."/>
            <person name="Riley R."/>
            <person name="Schakwitz W."/>
            <person name="Umezawa K."/>
            <person name="Ohm R.A."/>
            <person name="Grigoriev I.V."/>
            <person name="Nagy L.G."/>
            <person name="Gibbons J."/>
            <person name="Hibbett D."/>
        </authorList>
    </citation>
    <scope>NUCLEOTIDE SEQUENCE [LARGE SCALE GENOMIC DNA]</scope>
    <source>
        <strain evidence="2">ALCF2SS1-6</strain>
    </source>
</reference>
<protein>
    <submittedName>
        <fullName evidence="2">Uncharacterized protein</fullName>
    </submittedName>
</protein>
<keyword evidence="3" id="KW-1185">Reference proteome</keyword>
<dbReference type="Proteomes" id="UP000313359">
    <property type="component" value="Unassembled WGS sequence"/>
</dbReference>
<evidence type="ECO:0000313" key="3">
    <source>
        <dbReference type="Proteomes" id="UP000313359"/>
    </source>
</evidence>
<dbReference type="EMBL" id="ML122273">
    <property type="protein sequence ID" value="RPD58788.1"/>
    <property type="molecule type" value="Genomic_DNA"/>
</dbReference>
<dbReference type="AlphaFoldDB" id="A0A5C2S6A4"/>
<keyword evidence="1" id="KW-0732">Signal</keyword>
<accession>A0A5C2S6A4</accession>
<evidence type="ECO:0000313" key="2">
    <source>
        <dbReference type="EMBL" id="RPD58788.1"/>
    </source>
</evidence>
<dbReference type="OrthoDB" id="2740299at2759"/>
<gene>
    <name evidence="2" type="ORF">L227DRAFT_654531</name>
</gene>
<feature type="signal peptide" evidence="1">
    <location>
        <begin position="1"/>
        <end position="18"/>
    </location>
</feature>
<proteinExistence type="predicted"/>
<feature type="chain" id="PRO_5022895791" evidence="1">
    <location>
        <begin position="19"/>
        <end position="156"/>
    </location>
</feature>